<sequence>MPRRDNKARRKPRKKKVNVRLIRVKNDGISPGRIVACAEYIKN</sequence>
<evidence type="ECO:0000313" key="1">
    <source>
        <dbReference type="EMBL" id="WZL70658.1"/>
    </source>
</evidence>
<dbReference type="Proteomes" id="UP001486565">
    <property type="component" value="Chromosome"/>
</dbReference>
<name>A0ABZ2Y9H9_9FIRM</name>
<protein>
    <submittedName>
        <fullName evidence="1">Uncharacterized protein</fullName>
    </submittedName>
</protein>
<keyword evidence="2" id="KW-1185">Reference proteome</keyword>
<proteinExistence type="predicted"/>
<dbReference type="EMBL" id="CP121687">
    <property type="protein sequence ID" value="WZL70658.1"/>
    <property type="molecule type" value="Genomic_DNA"/>
</dbReference>
<evidence type="ECO:0000313" key="2">
    <source>
        <dbReference type="Proteomes" id="UP001486565"/>
    </source>
</evidence>
<dbReference type="RefSeq" id="WP_341877619.1">
    <property type="nucleotide sequence ID" value="NZ_CP121687.1"/>
</dbReference>
<accession>A0ABZ2Y9H9</accession>
<gene>
    <name evidence="1" type="ORF">QBE51_03765</name>
</gene>
<reference evidence="1 2" key="1">
    <citation type="submission" date="2023-03" db="EMBL/GenBank/DDBJ databases">
        <title>Novel Species.</title>
        <authorList>
            <person name="Ma S."/>
        </authorList>
    </citation>
    <scope>NUCLEOTIDE SEQUENCE [LARGE SCALE GENOMIC DNA]</scope>
    <source>
        <strain evidence="1 2">LIND6LT2</strain>
    </source>
</reference>
<organism evidence="1 2">
    <name type="scientific">Defluviitalea saccharophila</name>
    <dbReference type="NCBI Taxonomy" id="879970"/>
    <lineage>
        <taxon>Bacteria</taxon>
        <taxon>Bacillati</taxon>
        <taxon>Bacillota</taxon>
        <taxon>Clostridia</taxon>
        <taxon>Lachnospirales</taxon>
        <taxon>Defluviitaleaceae</taxon>
        <taxon>Defluviitalea</taxon>
    </lineage>
</organism>